<accession>A0A1F6XMY9</accession>
<evidence type="ECO:0000313" key="1">
    <source>
        <dbReference type="EMBL" id="OGI95368.1"/>
    </source>
</evidence>
<evidence type="ECO:0000313" key="2">
    <source>
        <dbReference type="Proteomes" id="UP000178104"/>
    </source>
</evidence>
<dbReference type="Proteomes" id="UP000178104">
    <property type="component" value="Unassembled WGS sequence"/>
</dbReference>
<comment type="caution">
    <text evidence="1">The sequence shown here is derived from an EMBL/GenBank/DDBJ whole genome shotgun (WGS) entry which is preliminary data.</text>
</comment>
<organism evidence="1 2">
    <name type="scientific">Candidatus Nomurabacteria bacterium RIFCSPLOWO2_01_FULL_42_17</name>
    <dbReference type="NCBI Taxonomy" id="1801780"/>
    <lineage>
        <taxon>Bacteria</taxon>
        <taxon>Candidatus Nomuraibacteriota</taxon>
    </lineage>
</organism>
<dbReference type="AlphaFoldDB" id="A0A1F6XMY9"/>
<reference evidence="1 2" key="1">
    <citation type="journal article" date="2016" name="Nat. Commun.">
        <title>Thousands of microbial genomes shed light on interconnected biogeochemical processes in an aquifer system.</title>
        <authorList>
            <person name="Anantharaman K."/>
            <person name="Brown C.T."/>
            <person name="Hug L.A."/>
            <person name="Sharon I."/>
            <person name="Castelle C.J."/>
            <person name="Probst A.J."/>
            <person name="Thomas B.C."/>
            <person name="Singh A."/>
            <person name="Wilkins M.J."/>
            <person name="Karaoz U."/>
            <person name="Brodie E.L."/>
            <person name="Williams K.H."/>
            <person name="Hubbard S.S."/>
            <person name="Banfield J.F."/>
        </authorList>
    </citation>
    <scope>NUCLEOTIDE SEQUENCE [LARGE SCALE GENOMIC DNA]</scope>
</reference>
<protein>
    <submittedName>
        <fullName evidence="1">Uncharacterized protein</fullName>
    </submittedName>
</protein>
<name>A0A1F6XMY9_9BACT</name>
<sequence length="76" mass="8914">MKKDVKNKKMTVDKLAIMVANGFEEASRNMARVENNLIYHIGGINRRLDDMSLNKVKYEDYNKLKTRVDIIEKNLK</sequence>
<dbReference type="STRING" id="1801780.A2917_02265"/>
<proteinExistence type="predicted"/>
<gene>
    <name evidence="1" type="ORF">A2917_02265</name>
</gene>
<dbReference type="EMBL" id="MFVE01000005">
    <property type="protein sequence ID" value="OGI95368.1"/>
    <property type="molecule type" value="Genomic_DNA"/>
</dbReference>